<organism evidence="2">
    <name type="scientific">virus sp. ctML55</name>
    <dbReference type="NCBI Taxonomy" id="2827627"/>
    <lineage>
        <taxon>Viruses</taxon>
    </lineage>
</organism>
<keyword evidence="1" id="KW-0175">Coiled coil</keyword>
<protein>
    <submittedName>
        <fullName evidence="2">Uncharacterized protein</fullName>
    </submittedName>
</protein>
<proteinExistence type="predicted"/>
<accession>A0A8S5RIG6</accession>
<reference evidence="2" key="1">
    <citation type="journal article" date="2021" name="Proc. Natl. Acad. Sci. U.S.A.">
        <title>A Catalog of Tens of Thousands of Viruses from Human Metagenomes Reveals Hidden Associations with Chronic Diseases.</title>
        <authorList>
            <person name="Tisza M.J."/>
            <person name="Buck C.B."/>
        </authorList>
    </citation>
    <scope>NUCLEOTIDE SEQUENCE</scope>
    <source>
        <strain evidence="2">CtML55</strain>
    </source>
</reference>
<sequence>MKDALDYALYFISEYESNTEAIEELKVDISNIRTSISVLKEDLQREIDTNRKGINNLSEEIVKINEAIVELNNAIENIDVDKNILNWIKNSLQNSKTIELKEDNSLEVILST</sequence>
<evidence type="ECO:0000256" key="1">
    <source>
        <dbReference type="SAM" id="Coils"/>
    </source>
</evidence>
<dbReference type="EMBL" id="BK059105">
    <property type="protein sequence ID" value="DAE31167.1"/>
    <property type="molecule type" value="Genomic_DNA"/>
</dbReference>
<name>A0A8S5RIG6_9VIRU</name>
<feature type="coiled-coil region" evidence="1">
    <location>
        <begin position="22"/>
        <end position="74"/>
    </location>
</feature>
<evidence type="ECO:0000313" key="2">
    <source>
        <dbReference type="EMBL" id="DAE31167.1"/>
    </source>
</evidence>